<reference evidence="5 6" key="1">
    <citation type="submission" date="2022-01" db="EMBL/GenBank/DDBJ databases">
        <title>A chromosomal length assembly of Cordylochernes scorpioides.</title>
        <authorList>
            <person name="Zeh D."/>
            <person name="Zeh J."/>
        </authorList>
    </citation>
    <scope>NUCLEOTIDE SEQUENCE [LARGE SCALE GENOMIC DNA]</scope>
    <source>
        <strain evidence="5">IN4F17</strain>
        <tissue evidence="5">Whole Body</tissue>
    </source>
</reference>
<keyword evidence="6" id="KW-1185">Reference proteome</keyword>
<feature type="compositionally biased region" description="Basic and acidic residues" evidence="4">
    <location>
        <begin position="68"/>
        <end position="86"/>
    </location>
</feature>
<dbReference type="Proteomes" id="UP001235939">
    <property type="component" value="Chromosome 05"/>
</dbReference>
<comment type="similarity">
    <text evidence="1">Belongs to the LRRFIP family.</text>
</comment>
<feature type="coiled-coil region" evidence="3">
    <location>
        <begin position="346"/>
        <end position="423"/>
    </location>
</feature>
<evidence type="ECO:0000313" key="5">
    <source>
        <dbReference type="EMBL" id="UYV67463.1"/>
    </source>
</evidence>
<sequence>MVSKKKKNAEARLAARRQARAEAREIRMRELEKQQKEHECAGVTQPGLRNSQANLENLAVSNLLADEQSDRHYEMHVDPPPRKGSRDVTSQGRSSSYASSRHSSEDLSEENKELRLSDLEEKFRQAMVLNAQLDNEKTSLGYQVELGRDEREELEEKLSLVSRQHRDSSRTADQLARELARVQAQAAELQRAVEQRDELIREHGLVLVGGEPEILANGDLEEHPPRLTKAALVSPESAQLLEQAGEGSLGCYIPVSPSVAGVVPDVRLKKFSEEKQDLLDEIYRLRLDLEEERQKSLRLEQCSVSLNGPAAAERDSSKMLTDYKYRLKKVEQENTTLQSTVSFPQISRLESQVSRYKSAADSAEAVEDELKAEKRKLLREKYLECYVQLREFQSRIEELETANAHLQKRIDKLKSTRNALMKS</sequence>
<feature type="compositionally biased region" description="Low complexity" evidence="4">
    <location>
        <begin position="90"/>
        <end position="101"/>
    </location>
</feature>
<evidence type="ECO:0000256" key="3">
    <source>
        <dbReference type="SAM" id="Coils"/>
    </source>
</evidence>
<feature type="coiled-coil region" evidence="3">
    <location>
        <begin position="268"/>
        <end position="295"/>
    </location>
</feature>
<evidence type="ECO:0000256" key="2">
    <source>
        <dbReference type="ARBA" id="ARBA00023054"/>
    </source>
</evidence>
<dbReference type="Gene3D" id="1.20.5.4090">
    <property type="match status" value="1"/>
</dbReference>
<dbReference type="PANTHER" id="PTHR19212">
    <property type="entry name" value="LEUCINE RICH REPEAT IN FLII INTERACTING PROTEIN"/>
    <property type="match status" value="1"/>
</dbReference>
<feature type="compositionally biased region" description="Basic and acidic residues" evidence="4">
    <location>
        <begin position="19"/>
        <end position="40"/>
    </location>
</feature>
<dbReference type="Pfam" id="PF09738">
    <property type="entry name" value="LRRFIP"/>
    <property type="match status" value="1"/>
</dbReference>
<protein>
    <submittedName>
        <fullName evidence="5">LRRFIP2</fullName>
    </submittedName>
</protein>
<gene>
    <name evidence="5" type="ORF">LAZ67_5000698</name>
</gene>
<keyword evidence="2 3" id="KW-0175">Coiled coil</keyword>
<accession>A0ABY6KFX1</accession>
<evidence type="ECO:0000256" key="1">
    <source>
        <dbReference type="ARBA" id="ARBA00008275"/>
    </source>
</evidence>
<name>A0ABY6KFX1_9ARAC</name>
<organism evidence="5 6">
    <name type="scientific">Cordylochernes scorpioides</name>
    <dbReference type="NCBI Taxonomy" id="51811"/>
    <lineage>
        <taxon>Eukaryota</taxon>
        <taxon>Metazoa</taxon>
        <taxon>Ecdysozoa</taxon>
        <taxon>Arthropoda</taxon>
        <taxon>Chelicerata</taxon>
        <taxon>Arachnida</taxon>
        <taxon>Pseudoscorpiones</taxon>
        <taxon>Cheliferoidea</taxon>
        <taxon>Chernetidae</taxon>
        <taxon>Cordylochernes</taxon>
    </lineage>
</organism>
<feature type="region of interest" description="Disordered" evidence="4">
    <location>
        <begin position="1"/>
        <end position="113"/>
    </location>
</feature>
<dbReference type="PANTHER" id="PTHR19212:SF0">
    <property type="entry name" value="LD07988P"/>
    <property type="match status" value="1"/>
</dbReference>
<proteinExistence type="inferred from homology"/>
<feature type="coiled-coil region" evidence="3">
    <location>
        <begin position="116"/>
        <end position="202"/>
    </location>
</feature>
<evidence type="ECO:0000256" key="4">
    <source>
        <dbReference type="SAM" id="MobiDB-lite"/>
    </source>
</evidence>
<feature type="compositionally biased region" description="Basic and acidic residues" evidence="4">
    <location>
        <begin position="102"/>
        <end position="113"/>
    </location>
</feature>
<dbReference type="InterPro" id="IPR019139">
    <property type="entry name" value="LRRFIP1/2"/>
</dbReference>
<dbReference type="EMBL" id="CP092867">
    <property type="protein sequence ID" value="UYV67463.1"/>
    <property type="molecule type" value="Genomic_DNA"/>
</dbReference>
<evidence type="ECO:0000313" key="6">
    <source>
        <dbReference type="Proteomes" id="UP001235939"/>
    </source>
</evidence>